<evidence type="ECO:0000313" key="17">
    <source>
        <dbReference type="Proteomes" id="UP000235220"/>
    </source>
</evidence>
<evidence type="ECO:0000256" key="8">
    <source>
        <dbReference type="ARBA" id="ARBA00022771"/>
    </source>
</evidence>
<evidence type="ECO:0000259" key="16">
    <source>
        <dbReference type="PROSITE" id="PS50089"/>
    </source>
</evidence>
<evidence type="ECO:0000256" key="11">
    <source>
        <dbReference type="ARBA" id="ARBA00022989"/>
    </source>
</evidence>
<dbReference type="InterPro" id="IPR013083">
    <property type="entry name" value="Znf_RING/FYVE/PHD"/>
</dbReference>
<dbReference type="GO" id="GO:0008270">
    <property type="term" value="F:zinc ion binding"/>
    <property type="evidence" value="ECO:0007669"/>
    <property type="project" value="UniProtKB-KW"/>
</dbReference>
<dbReference type="GO" id="GO:0016020">
    <property type="term" value="C:membrane"/>
    <property type="evidence" value="ECO:0007669"/>
    <property type="project" value="UniProtKB-SubCell"/>
</dbReference>
<accession>A0A2I4F5D2</accession>
<dbReference type="Gene3D" id="3.30.40.10">
    <property type="entry name" value="Zinc/RING finger domain, C3HC4 (zinc finger)"/>
    <property type="match status" value="1"/>
</dbReference>
<evidence type="ECO:0000256" key="4">
    <source>
        <dbReference type="ARBA" id="ARBA00012483"/>
    </source>
</evidence>
<dbReference type="Pfam" id="PF13639">
    <property type="entry name" value="zf-RING_2"/>
    <property type="match status" value="1"/>
</dbReference>
<dbReference type="FunFam" id="3.30.40.10:FF:000187">
    <property type="entry name" value="E3 ubiquitin-protein ligase ATL6"/>
    <property type="match status" value="1"/>
</dbReference>
<keyword evidence="6 15" id="KW-0812">Transmembrane</keyword>
<dbReference type="PANTHER" id="PTHR46719:SF7">
    <property type="entry name" value="RING-H2 FINGER PROTEIN ATL71-RELATED"/>
    <property type="match status" value="1"/>
</dbReference>
<evidence type="ECO:0000256" key="3">
    <source>
        <dbReference type="ARBA" id="ARBA00004906"/>
    </source>
</evidence>
<keyword evidence="7" id="KW-0479">Metal-binding</keyword>
<comment type="similarity">
    <text evidence="13">Belongs to the RING-type zinc finger family. ATL subfamily.</text>
</comment>
<dbReference type="SUPFAM" id="SSF57850">
    <property type="entry name" value="RING/U-box"/>
    <property type="match status" value="1"/>
</dbReference>
<dbReference type="GO" id="GO:0061630">
    <property type="term" value="F:ubiquitin protein ligase activity"/>
    <property type="evidence" value="ECO:0007669"/>
    <property type="project" value="UniProtKB-EC"/>
</dbReference>
<keyword evidence="5" id="KW-0808">Transferase</keyword>
<dbReference type="InterPro" id="IPR001841">
    <property type="entry name" value="Znf_RING"/>
</dbReference>
<comment type="subcellular location">
    <subcellularLocation>
        <location evidence="2">Membrane</location>
        <topology evidence="2">Single-pass membrane protein</topology>
    </subcellularLocation>
</comment>
<evidence type="ECO:0000313" key="18">
    <source>
        <dbReference type="RefSeq" id="XP_018826856.1"/>
    </source>
</evidence>
<evidence type="ECO:0000256" key="2">
    <source>
        <dbReference type="ARBA" id="ARBA00004167"/>
    </source>
</evidence>
<keyword evidence="11 15" id="KW-1133">Transmembrane helix</keyword>
<dbReference type="OrthoDB" id="8062037at2759"/>
<dbReference type="SMART" id="SM00184">
    <property type="entry name" value="RING"/>
    <property type="match status" value="1"/>
</dbReference>
<evidence type="ECO:0000256" key="12">
    <source>
        <dbReference type="ARBA" id="ARBA00023136"/>
    </source>
</evidence>
<dbReference type="KEGG" id="jre:108995700"/>
<keyword evidence="12 15" id="KW-0472">Membrane</keyword>
<dbReference type="PROSITE" id="PS50089">
    <property type="entry name" value="ZF_RING_2"/>
    <property type="match status" value="1"/>
</dbReference>
<keyword evidence="17" id="KW-1185">Reference proteome</keyword>
<keyword evidence="10" id="KW-0862">Zinc</keyword>
<keyword evidence="9" id="KW-0833">Ubl conjugation pathway</keyword>
<evidence type="ECO:0000256" key="7">
    <source>
        <dbReference type="ARBA" id="ARBA00022723"/>
    </source>
</evidence>
<dbReference type="RefSeq" id="XP_018826856.1">
    <property type="nucleotide sequence ID" value="XM_018971311.2"/>
</dbReference>
<sequence length="198" mass="22068">MGAFEYVVGFLLFTLLVITIRIVLSVCFGWPLPSTHRHGLVRNLQYPSRQYSIRRSNTAPDHHQNSIETLELGLDEATLRNYPKLIYAQAKLHKGANSASTASSCSICLADYKDTDVLRLLPHCGHLFHLKCVDSWLRLHATCPVCRNSPLAEAFPTVTDCSFEIGTILILWCGLCGFLARAHECLIDNIRLGRGCGL</sequence>
<evidence type="ECO:0000256" key="5">
    <source>
        <dbReference type="ARBA" id="ARBA00022679"/>
    </source>
</evidence>
<proteinExistence type="inferred from homology"/>
<evidence type="ECO:0000256" key="14">
    <source>
        <dbReference type="PROSITE-ProRule" id="PRU00175"/>
    </source>
</evidence>
<dbReference type="Proteomes" id="UP000235220">
    <property type="component" value="Chromosome 16"/>
</dbReference>
<dbReference type="InterPro" id="IPR045899">
    <property type="entry name" value="ATL71-like"/>
</dbReference>
<feature type="domain" description="RING-type" evidence="16">
    <location>
        <begin position="105"/>
        <end position="147"/>
    </location>
</feature>
<evidence type="ECO:0000256" key="1">
    <source>
        <dbReference type="ARBA" id="ARBA00000900"/>
    </source>
</evidence>
<name>A0A2I4F5D2_JUGRE</name>
<dbReference type="PANTHER" id="PTHR46719">
    <property type="entry name" value="TRANSCRIPTION FACTOR C2H2 FAMILY-RELATED"/>
    <property type="match status" value="1"/>
</dbReference>
<evidence type="ECO:0000256" key="13">
    <source>
        <dbReference type="ARBA" id="ARBA00024209"/>
    </source>
</evidence>
<evidence type="ECO:0000256" key="6">
    <source>
        <dbReference type="ARBA" id="ARBA00022692"/>
    </source>
</evidence>
<dbReference type="InParanoid" id="A0A2I4F5D2"/>
<dbReference type="GeneID" id="108995700"/>
<dbReference type="AlphaFoldDB" id="A0A2I4F5D2"/>
<reference evidence="18" key="1">
    <citation type="submission" date="2025-08" db="UniProtKB">
        <authorList>
            <consortium name="RefSeq"/>
        </authorList>
    </citation>
    <scope>IDENTIFICATION</scope>
    <source>
        <tissue evidence="18">Leaves</tissue>
    </source>
</reference>
<protein>
    <recommendedName>
        <fullName evidence="4">RING-type E3 ubiquitin transferase</fullName>
        <ecNumber evidence="4">2.3.2.27</ecNumber>
    </recommendedName>
</protein>
<evidence type="ECO:0000256" key="15">
    <source>
        <dbReference type="SAM" id="Phobius"/>
    </source>
</evidence>
<evidence type="ECO:0000256" key="9">
    <source>
        <dbReference type="ARBA" id="ARBA00022786"/>
    </source>
</evidence>
<keyword evidence="8 14" id="KW-0863">Zinc-finger</keyword>
<gene>
    <name evidence="18" type="primary">LOC108995700</name>
</gene>
<evidence type="ECO:0000256" key="10">
    <source>
        <dbReference type="ARBA" id="ARBA00022833"/>
    </source>
</evidence>
<comment type="catalytic activity">
    <reaction evidence="1">
        <text>S-ubiquitinyl-[E2 ubiquitin-conjugating enzyme]-L-cysteine + [acceptor protein]-L-lysine = [E2 ubiquitin-conjugating enzyme]-L-cysteine + N(6)-ubiquitinyl-[acceptor protein]-L-lysine.</text>
        <dbReference type="EC" id="2.3.2.27"/>
    </reaction>
</comment>
<dbReference type="EC" id="2.3.2.27" evidence="4"/>
<organism evidence="17 18">
    <name type="scientific">Juglans regia</name>
    <name type="common">English walnut</name>
    <dbReference type="NCBI Taxonomy" id="51240"/>
    <lineage>
        <taxon>Eukaryota</taxon>
        <taxon>Viridiplantae</taxon>
        <taxon>Streptophyta</taxon>
        <taxon>Embryophyta</taxon>
        <taxon>Tracheophyta</taxon>
        <taxon>Spermatophyta</taxon>
        <taxon>Magnoliopsida</taxon>
        <taxon>eudicotyledons</taxon>
        <taxon>Gunneridae</taxon>
        <taxon>Pentapetalae</taxon>
        <taxon>rosids</taxon>
        <taxon>fabids</taxon>
        <taxon>Fagales</taxon>
        <taxon>Juglandaceae</taxon>
        <taxon>Juglans</taxon>
    </lineage>
</organism>
<feature type="transmembrane region" description="Helical" evidence="15">
    <location>
        <begin position="6"/>
        <end position="32"/>
    </location>
</feature>
<comment type="pathway">
    <text evidence="3">Protein modification; protein ubiquitination.</text>
</comment>